<dbReference type="AlphaFoldDB" id="A0A0J6FDZ9"/>
<feature type="region of interest" description="Disordered" evidence="1">
    <location>
        <begin position="118"/>
        <end position="147"/>
    </location>
</feature>
<proteinExistence type="predicted"/>
<gene>
    <name evidence="2" type="ORF">CPAG_03849</name>
</gene>
<reference evidence="3" key="2">
    <citation type="journal article" date="2009" name="Genome Res.">
        <title>Comparative genomic analyses of the human fungal pathogens Coccidioides and their relatives.</title>
        <authorList>
            <person name="Sharpton T.J."/>
            <person name="Stajich J.E."/>
            <person name="Rounsley S.D."/>
            <person name="Gardner M.J."/>
            <person name="Wortman J.R."/>
            <person name="Jordar V.S."/>
            <person name="Maiti R."/>
            <person name="Kodira C.D."/>
            <person name="Neafsey D.E."/>
            <person name="Zeng Q."/>
            <person name="Hung C.-Y."/>
            <person name="McMahan C."/>
            <person name="Muszewska A."/>
            <person name="Grynberg M."/>
            <person name="Mandel M.A."/>
            <person name="Kellner E.M."/>
            <person name="Barker B.M."/>
            <person name="Galgiani J.N."/>
            <person name="Orbach M.J."/>
            <person name="Kirkland T.N."/>
            <person name="Cole G.T."/>
            <person name="Henn M.R."/>
            <person name="Birren B.W."/>
            <person name="Taylor J.W."/>
        </authorList>
    </citation>
    <scope>NUCLEOTIDE SEQUENCE [LARGE SCALE GENOMIC DNA]</scope>
    <source>
        <strain evidence="3">RMSCC 3488</strain>
    </source>
</reference>
<name>A0A0J6FDZ9_COCPO</name>
<dbReference type="Proteomes" id="UP000054567">
    <property type="component" value="Unassembled WGS sequence"/>
</dbReference>
<accession>A0A0J6FDZ9</accession>
<reference evidence="2 3" key="1">
    <citation type="submission" date="2007-06" db="EMBL/GenBank/DDBJ databases">
        <title>The Genome Sequence of Coccidioides posadasii RMSCC_3488.</title>
        <authorList>
            <consortium name="Coccidioides Genome Resources Consortium"/>
            <consortium name="The Broad Institute Genome Sequencing Platform"/>
            <person name="Henn M.R."/>
            <person name="Sykes S."/>
            <person name="Young S."/>
            <person name="Jaffe D."/>
            <person name="Berlin A."/>
            <person name="Alvarez P."/>
            <person name="Butler J."/>
            <person name="Gnerre S."/>
            <person name="Grabherr M."/>
            <person name="Mauceli E."/>
            <person name="Brockman W."/>
            <person name="Kodira C."/>
            <person name="Alvarado L."/>
            <person name="Zeng Q."/>
            <person name="Crawford M."/>
            <person name="Antoine C."/>
            <person name="Devon K."/>
            <person name="Galgiani J."/>
            <person name="Orsborn K."/>
            <person name="Lewis M.L."/>
            <person name="Nusbaum C."/>
            <person name="Galagan J."/>
            <person name="Birren B."/>
        </authorList>
    </citation>
    <scope>NUCLEOTIDE SEQUENCE [LARGE SCALE GENOMIC DNA]</scope>
    <source>
        <strain evidence="2 3">RMSCC 3488</strain>
    </source>
</reference>
<feature type="compositionally biased region" description="Polar residues" evidence="1">
    <location>
        <begin position="130"/>
        <end position="139"/>
    </location>
</feature>
<protein>
    <submittedName>
        <fullName evidence="2">Uncharacterized protein</fullName>
    </submittedName>
</protein>
<organism evidence="2 3">
    <name type="scientific">Coccidioides posadasii RMSCC 3488</name>
    <dbReference type="NCBI Taxonomy" id="454284"/>
    <lineage>
        <taxon>Eukaryota</taxon>
        <taxon>Fungi</taxon>
        <taxon>Dikarya</taxon>
        <taxon>Ascomycota</taxon>
        <taxon>Pezizomycotina</taxon>
        <taxon>Eurotiomycetes</taxon>
        <taxon>Eurotiomycetidae</taxon>
        <taxon>Onygenales</taxon>
        <taxon>Onygenaceae</taxon>
        <taxon>Coccidioides</taxon>
    </lineage>
</organism>
<dbReference type="EMBL" id="DS268110">
    <property type="protein sequence ID" value="KMM67515.1"/>
    <property type="molecule type" value="Genomic_DNA"/>
</dbReference>
<sequence>MPPDEEGGRLKHFPQKEVFATATRGKQPMTLLPREAACLARGKTSVAGVCTNQERPVPGETPAHHRHLLGPSPSPWTQPARQALWPTQEDLHRPALNGQKANICLRWNTGHPSPCPYFNIAPPPRAPKSHNPSQTSNKSSAKHKTPAQLFRRGWISSCKAAMGRYRHRQGQI</sequence>
<evidence type="ECO:0000313" key="2">
    <source>
        <dbReference type="EMBL" id="KMM67515.1"/>
    </source>
</evidence>
<evidence type="ECO:0000313" key="3">
    <source>
        <dbReference type="Proteomes" id="UP000054567"/>
    </source>
</evidence>
<dbReference type="VEuPathDB" id="FungiDB:CPAG_03849"/>
<reference evidence="3" key="3">
    <citation type="journal article" date="2010" name="Genome Res.">
        <title>Population genomic sequencing of Coccidioides fungi reveals recent hybridization and transposon control.</title>
        <authorList>
            <person name="Neafsey D.E."/>
            <person name="Barker B.M."/>
            <person name="Sharpton T.J."/>
            <person name="Stajich J.E."/>
            <person name="Park D.J."/>
            <person name="Whiston E."/>
            <person name="Hung C.-Y."/>
            <person name="McMahan C."/>
            <person name="White J."/>
            <person name="Sykes S."/>
            <person name="Heiman D."/>
            <person name="Young S."/>
            <person name="Zeng Q."/>
            <person name="Abouelleil A."/>
            <person name="Aftuck L."/>
            <person name="Bessette D."/>
            <person name="Brown A."/>
            <person name="FitzGerald M."/>
            <person name="Lui A."/>
            <person name="Macdonald J.P."/>
            <person name="Priest M."/>
            <person name="Orbach M.J."/>
            <person name="Galgiani J.N."/>
            <person name="Kirkland T.N."/>
            <person name="Cole G.T."/>
            <person name="Birren B.W."/>
            <person name="Henn M.R."/>
            <person name="Taylor J.W."/>
            <person name="Rounsley S.D."/>
        </authorList>
    </citation>
    <scope>NUCLEOTIDE SEQUENCE [LARGE SCALE GENOMIC DNA]</scope>
    <source>
        <strain evidence="3">RMSCC 3488</strain>
    </source>
</reference>
<feature type="region of interest" description="Disordered" evidence="1">
    <location>
        <begin position="55"/>
        <end position="79"/>
    </location>
</feature>
<evidence type="ECO:0000256" key="1">
    <source>
        <dbReference type="SAM" id="MobiDB-lite"/>
    </source>
</evidence>